<evidence type="ECO:0000259" key="7">
    <source>
        <dbReference type="PROSITE" id="PS51059"/>
    </source>
</evidence>
<comment type="caution">
    <text evidence="8">The sequence shown here is derived from an EMBL/GenBank/DDBJ whole genome shotgun (WGS) entry which is preliminary data.</text>
</comment>
<dbReference type="PANTHER" id="PTHR14453">
    <property type="entry name" value="PARP/ZINC FINGER CCCH TYPE DOMAIN CONTAINING PROTEIN"/>
    <property type="match status" value="1"/>
</dbReference>
<dbReference type="Pfam" id="PF00644">
    <property type="entry name" value="PARP"/>
    <property type="match status" value="1"/>
</dbReference>
<keyword evidence="2 6" id="KW-0328">Glycosyltransferase</keyword>
<evidence type="ECO:0000313" key="8">
    <source>
        <dbReference type="EMBL" id="CAD5114819.1"/>
    </source>
</evidence>
<dbReference type="PANTHER" id="PTHR14453:SF67">
    <property type="entry name" value="POLY [ADP-RIBOSE] POLYMERASE"/>
    <property type="match status" value="1"/>
</dbReference>
<dbReference type="AlphaFoldDB" id="A0A7I8VJS4"/>
<evidence type="ECO:0000256" key="6">
    <source>
        <dbReference type="RuleBase" id="RU362114"/>
    </source>
</evidence>
<evidence type="ECO:0000256" key="2">
    <source>
        <dbReference type="ARBA" id="ARBA00022676"/>
    </source>
</evidence>
<keyword evidence="5" id="KW-0539">Nucleus</keyword>
<dbReference type="Gene3D" id="3.90.228.10">
    <property type="match status" value="1"/>
</dbReference>
<keyword evidence="3 6" id="KW-0808">Transferase</keyword>
<dbReference type="InterPro" id="IPR052056">
    <property type="entry name" value="Mono-ARTD/PARP"/>
</dbReference>
<dbReference type="InterPro" id="IPR012317">
    <property type="entry name" value="Poly(ADP-ribose)pol_cat_dom"/>
</dbReference>
<dbReference type="GO" id="GO:0003714">
    <property type="term" value="F:transcription corepressor activity"/>
    <property type="evidence" value="ECO:0007669"/>
    <property type="project" value="TreeGrafter"/>
</dbReference>
<name>A0A7I8VJS4_9ANNE</name>
<dbReference type="Proteomes" id="UP000549394">
    <property type="component" value="Unassembled WGS sequence"/>
</dbReference>
<reference evidence="8 9" key="1">
    <citation type="submission" date="2020-08" db="EMBL/GenBank/DDBJ databases">
        <authorList>
            <person name="Hejnol A."/>
        </authorList>
    </citation>
    <scope>NUCLEOTIDE SEQUENCE [LARGE SCALE GENOMIC DNA]</scope>
</reference>
<evidence type="ECO:0000256" key="5">
    <source>
        <dbReference type="ARBA" id="ARBA00023242"/>
    </source>
</evidence>
<feature type="domain" description="PARP catalytic" evidence="7">
    <location>
        <begin position="28"/>
        <end position="233"/>
    </location>
</feature>
<sequence length="233" mass="27354">MYYGNDEKPLIMQPENDYGDWFTSLSNENTPENFYNIKEVQAETVLDKVCSWSDEYKSVETLFFRSLGDNSQYRIVMIERIKNILLKDLYESYKKNIEKRYNNRNVEVRPVWHGTDENSVEEICRDHFNRSYQGRNGNRFGMGTYFARHVSYALNDRLSRRGSNNYKKLIMCRIVQGSSCLGEPHLKSPLINPMSFPLSRYETVVDNLENPEIYVVFNDFGALPEYVLTIAAQ</sequence>
<evidence type="ECO:0000313" key="9">
    <source>
        <dbReference type="Proteomes" id="UP000549394"/>
    </source>
</evidence>
<dbReference type="SUPFAM" id="SSF56399">
    <property type="entry name" value="ADP-ribosylation"/>
    <property type="match status" value="1"/>
</dbReference>
<organism evidence="8 9">
    <name type="scientific">Dimorphilus gyrociliatus</name>
    <dbReference type="NCBI Taxonomy" id="2664684"/>
    <lineage>
        <taxon>Eukaryota</taxon>
        <taxon>Metazoa</taxon>
        <taxon>Spiralia</taxon>
        <taxon>Lophotrochozoa</taxon>
        <taxon>Annelida</taxon>
        <taxon>Polychaeta</taxon>
        <taxon>Polychaeta incertae sedis</taxon>
        <taxon>Dinophilidae</taxon>
        <taxon>Dimorphilus</taxon>
    </lineage>
</organism>
<dbReference type="PROSITE" id="PS51059">
    <property type="entry name" value="PARP_CATALYTIC"/>
    <property type="match status" value="1"/>
</dbReference>
<keyword evidence="9" id="KW-1185">Reference proteome</keyword>
<dbReference type="GO" id="GO:0005634">
    <property type="term" value="C:nucleus"/>
    <property type="evidence" value="ECO:0007669"/>
    <property type="project" value="UniProtKB-SubCell"/>
</dbReference>
<dbReference type="GO" id="GO:0010629">
    <property type="term" value="P:negative regulation of gene expression"/>
    <property type="evidence" value="ECO:0007669"/>
    <property type="project" value="TreeGrafter"/>
</dbReference>
<gene>
    <name evidence="8" type="ORF">DGYR_LOCUS3631</name>
</gene>
<dbReference type="GO" id="GO:0003950">
    <property type="term" value="F:NAD+ poly-ADP-ribosyltransferase activity"/>
    <property type="evidence" value="ECO:0007669"/>
    <property type="project" value="UniProtKB-UniRule"/>
</dbReference>
<keyword evidence="4 6" id="KW-0520">NAD</keyword>
<comment type="subcellular location">
    <subcellularLocation>
        <location evidence="1">Nucleus</location>
    </subcellularLocation>
</comment>
<dbReference type="OrthoDB" id="406099at2759"/>
<evidence type="ECO:0000256" key="4">
    <source>
        <dbReference type="ARBA" id="ARBA00023027"/>
    </source>
</evidence>
<accession>A0A7I8VJS4</accession>
<dbReference type="EC" id="2.4.2.-" evidence="6"/>
<dbReference type="GO" id="GO:0005737">
    <property type="term" value="C:cytoplasm"/>
    <property type="evidence" value="ECO:0007669"/>
    <property type="project" value="TreeGrafter"/>
</dbReference>
<dbReference type="EMBL" id="CAJFCJ010000005">
    <property type="protein sequence ID" value="CAD5114819.1"/>
    <property type="molecule type" value="Genomic_DNA"/>
</dbReference>
<evidence type="ECO:0000256" key="1">
    <source>
        <dbReference type="ARBA" id="ARBA00004123"/>
    </source>
</evidence>
<protein>
    <recommendedName>
        <fullName evidence="6">Poly [ADP-ribose] polymerase</fullName>
        <shortName evidence="6">PARP</shortName>
        <ecNumber evidence="6">2.4.2.-</ecNumber>
    </recommendedName>
</protein>
<proteinExistence type="predicted"/>
<evidence type="ECO:0000256" key="3">
    <source>
        <dbReference type="ARBA" id="ARBA00022679"/>
    </source>
</evidence>